<feature type="transmembrane region" description="Helical" evidence="9">
    <location>
        <begin position="118"/>
        <end position="142"/>
    </location>
</feature>
<evidence type="ECO:0000256" key="8">
    <source>
        <dbReference type="PIRNR" id="PIRNR037778"/>
    </source>
</evidence>
<dbReference type="OrthoDB" id="9809216at2"/>
<keyword evidence="6 9" id="KW-1133">Transmembrane helix</keyword>
<dbReference type="EMBL" id="ACRF02000003">
    <property type="protein sequence ID" value="EEW92596.1"/>
    <property type="molecule type" value="Genomic_DNA"/>
</dbReference>
<sequence length="206" mass="22683">MSTNAKTVSRYATKQIILVGLFGALSTILMLLEFSLPFIPPFVKMDFSELPVILGGYLLGPLYGAYIAIVKVALNFVLNGTTTFGIGETVNLIGSLSFMLPAVFYYKYHRTFKGAITSLVIGTATATVVLLTANYFVIFPLYATAMHFPIEKIVALAATTNPFVTNLWTLMLFALLPFNVLKFGLSSVLSLMLYKKVEKVLKLEKQ</sequence>
<evidence type="ECO:0000256" key="2">
    <source>
        <dbReference type="ARBA" id="ARBA00005540"/>
    </source>
</evidence>
<reference evidence="10" key="1">
    <citation type="submission" date="2009-09" db="EMBL/GenBank/DDBJ databases">
        <authorList>
            <consortium name="The Broad Institute Genome Sequencing Platform"/>
            <person name="Ward D."/>
            <person name="Feldgarden M."/>
            <person name="Earl A."/>
            <person name="Young S.K."/>
            <person name="Zeng Q."/>
            <person name="Koehrsen M."/>
            <person name="Alvarado L."/>
            <person name="Berlin A."/>
            <person name="Bochicchio J."/>
            <person name="Borenstein D."/>
            <person name="Chapman S.B."/>
            <person name="Chen Z."/>
            <person name="Engels R."/>
            <person name="Freedman E."/>
            <person name="Gellesch M."/>
            <person name="Goldberg J."/>
            <person name="Griggs A."/>
            <person name="Gujja S."/>
            <person name="Heilman E."/>
            <person name="Heiman D."/>
            <person name="Hepburn T."/>
            <person name="Howarth C."/>
            <person name="Jen D."/>
            <person name="Larson L."/>
            <person name="Lewis B."/>
            <person name="Mehta T."/>
            <person name="Park D."/>
            <person name="Pearson M."/>
            <person name="Roberts A."/>
            <person name="Saif S."/>
            <person name="Shea T."/>
            <person name="Shenoy N."/>
            <person name="Sisk P."/>
            <person name="Stolte C."/>
            <person name="Sykes S."/>
            <person name="Thomson T."/>
            <person name="Walk T."/>
            <person name="White J."/>
            <person name="Yandava C."/>
            <person name="Sibley C.D."/>
            <person name="Field T.R."/>
            <person name="Grinwis M."/>
            <person name="Eshaghurshan C.S."/>
            <person name="Surette M.G."/>
            <person name="Haas B."/>
            <person name="Nusbaum C."/>
            <person name="Birren B."/>
        </authorList>
    </citation>
    <scope>NUCLEOTIDE SEQUENCE [LARGE SCALE GENOMIC DNA]</scope>
    <source>
        <strain evidence="10">ATCC 700633</strain>
    </source>
</reference>
<dbReference type="PANTHER" id="PTHR38438:SF1">
    <property type="entry name" value="RIBOFLAVIN TRANSPORTER RIBU"/>
    <property type="match status" value="1"/>
</dbReference>
<dbReference type="PANTHER" id="PTHR38438">
    <property type="entry name" value="RIBOFLAVIN TRANSPORTER RIBU"/>
    <property type="match status" value="1"/>
</dbReference>
<keyword evidence="7 8" id="KW-0472">Membrane</keyword>
<comment type="caution">
    <text evidence="10">The sequence shown here is derived from an EMBL/GenBank/DDBJ whole genome shotgun (WGS) entry which is preliminary data.</text>
</comment>
<dbReference type="RefSeq" id="WP_006703717.1">
    <property type="nucleotide sequence ID" value="NZ_KI391971.1"/>
</dbReference>
<evidence type="ECO:0000256" key="6">
    <source>
        <dbReference type="ARBA" id="ARBA00022989"/>
    </source>
</evidence>
<comment type="function">
    <text evidence="8">Probably a riboflavin-binding protein that interacts with the energy-coupling factor (ECF) ABC-transporter complex.</text>
</comment>
<keyword evidence="5 9" id="KW-0812">Transmembrane</keyword>
<protein>
    <recommendedName>
        <fullName evidence="8">Riboflavin transporter</fullName>
    </recommendedName>
</protein>
<dbReference type="Pfam" id="PF12822">
    <property type="entry name" value="ECF_trnsprt"/>
    <property type="match status" value="1"/>
</dbReference>
<dbReference type="GO" id="GO:0005886">
    <property type="term" value="C:plasma membrane"/>
    <property type="evidence" value="ECO:0007669"/>
    <property type="project" value="UniProtKB-SubCell"/>
</dbReference>
<keyword evidence="3 8" id="KW-0813">Transport</keyword>
<feature type="transmembrane region" description="Helical" evidence="9">
    <location>
        <begin position="50"/>
        <end position="69"/>
    </location>
</feature>
<name>D0BNA6_9LACT</name>
<feature type="transmembrane region" description="Helical" evidence="9">
    <location>
        <begin position="89"/>
        <end position="106"/>
    </location>
</feature>
<evidence type="ECO:0000313" key="11">
    <source>
        <dbReference type="Proteomes" id="UP000002939"/>
    </source>
</evidence>
<evidence type="ECO:0000256" key="9">
    <source>
        <dbReference type="SAM" id="Phobius"/>
    </source>
</evidence>
<reference evidence="10" key="2">
    <citation type="submission" date="2011-10" db="EMBL/GenBank/DDBJ databases">
        <title>The Genome Sequence of Granulicatella elegans ATCC 700633.</title>
        <authorList>
            <consortium name="The Broad Institute Genome Sequencing Platform"/>
            <consortium name="The Broad Institute Genome Sequencing Center for Infectious Disease"/>
            <person name="Earl A."/>
            <person name="Ward D."/>
            <person name="Feldgarden M."/>
            <person name="Gevers D."/>
            <person name="Sibley C.D."/>
            <person name="Field T.R."/>
            <person name="Grinwis M."/>
            <person name="Eshaghurshan C.S."/>
            <person name="Surette M.G."/>
            <person name="Young S.K."/>
            <person name="Zeng Q."/>
            <person name="Gargeya S."/>
            <person name="Fitzgerald M."/>
            <person name="Haas B."/>
            <person name="Abouelleil A."/>
            <person name="Alvarado L."/>
            <person name="Arachchi H.M."/>
            <person name="Berlin A."/>
            <person name="Brown A."/>
            <person name="Chapman S.B."/>
            <person name="Chen Z."/>
            <person name="Dunbar C."/>
            <person name="Freedman E."/>
            <person name="Gearin G."/>
            <person name="Goldberg J."/>
            <person name="Griggs A."/>
            <person name="Gujja S."/>
            <person name="Heiman D."/>
            <person name="Howarth C."/>
            <person name="Larson L."/>
            <person name="Lui A."/>
            <person name="MacDonald P.J.P."/>
            <person name="Montmayeur A."/>
            <person name="Murphy C."/>
            <person name="Neiman D."/>
            <person name="Pearson M."/>
            <person name="Priest M."/>
            <person name="Roberts A."/>
            <person name="Saif S."/>
            <person name="Shea T."/>
            <person name="Shenoy N."/>
            <person name="Sisk P."/>
            <person name="Stolte C."/>
            <person name="Sykes S."/>
            <person name="Wortman J."/>
            <person name="Nusbaum C."/>
            <person name="Birren B."/>
        </authorList>
    </citation>
    <scope>NUCLEOTIDE SEQUENCE [LARGE SCALE GENOMIC DNA]</scope>
    <source>
        <strain evidence="10">ATCC 700633</strain>
    </source>
</reference>
<proteinExistence type="inferred from homology"/>
<organism evidence="10 11">
    <name type="scientific">Granulicatella elegans ATCC 700633</name>
    <dbReference type="NCBI Taxonomy" id="626369"/>
    <lineage>
        <taxon>Bacteria</taxon>
        <taxon>Bacillati</taxon>
        <taxon>Bacillota</taxon>
        <taxon>Bacilli</taxon>
        <taxon>Lactobacillales</taxon>
        <taxon>Carnobacteriaceae</taxon>
        <taxon>Granulicatella</taxon>
    </lineage>
</organism>
<dbReference type="Gene3D" id="1.10.1760.20">
    <property type="match status" value="1"/>
</dbReference>
<evidence type="ECO:0000256" key="4">
    <source>
        <dbReference type="ARBA" id="ARBA00022475"/>
    </source>
</evidence>
<dbReference type="InterPro" id="IPR024529">
    <property type="entry name" value="ECF_trnsprt_substrate-spec"/>
</dbReference>
<dbReference type="STRING" id="626369.HMPREF0446_01441"/>
<feature type="transmembrane region" description="Helical" evidence="9">
    <location>
        <begin position="170"/>
        <end position="194"/>
    </location>
</feature>
<dbReference type="PIRSF" id="PIRSF037778">
    <property type="entry name" value="UCP037778_transp_RibU"/>
    <property type="match status" value="1"/>
</dbReference>
<dbReference type="eggNOG" id="COG3601">
    <property type="taxonomic scope" value="Bacteria"/>
</dbReference>
<evidence type="ECO:0000256" key="3">
    <source>
        <dbReference type="ARBA" id="ARBA00022448"/>
    </source>
</evidence>
<evidence type="ECO:0000256" key="7">
    <source>
        <dbReference type="ARBA" id="ARBA00023136"/>
    </source>
</evidence>
<keyword evidence="4 8" id="KW-1003">Cell membrane</keyword>
<keyword evidence="11" id="KW-1185">Reference proteome</keyword>
<dbReference type="InterPro" id="IPR025720">
    <property type="entry name" value="RibU"/>
</dbReference>
<feature type="transmembrane region" description="Helical" evidence="9">
    <location>
        <begin position="16"/>
        <end position="38"/>
    </location>
</feature>
<comment type="subcellular location">
    <subcellularLocation>
        <location evidence="1">Cell membrane</location>
        <topology evidence="1">Multi-pass membrane protein</topology>
    </subcellularLocation>
</comment>
<comment type="similarity">
    <text evidence="2 8">Belongs to the prokaryotic riboflavin transporter (P-RFT) (TC 2.A.87) family.</text>
</comment>
<accession>D0BNA6</accession>
<dbReference type="HOGENOM" id="CLU_086673_2_2_9"/>
<gene>
    <name evidence="10" type="ORF">HMPREF0446_01441</name>
</gene>
<evidence type="ECO:0000313" key="10">
    <source>
        <dbReference type="EMBL" id="EEW92596.1"/>
    </source>
</evidence>
<evidence type="ECO:0000256" key="1">
    <source>
        <dbReference type="ARBA" id="ARBA00004651"/>
    </source>
</evidence>
<dbReference type="GO" id="GO:0032217">
    <property type="term" value="F:riboflavin transmembrane transporter activity"/>
    <property type="evidence" value="ECO:0007669"/>
    <property type="project" value="UniProtKB-UniRule"/>
</dbReference>
<dbReference type="Proteomes" id="UP000002939">
    <property type="component" value="Unassembled WGS sequence"/>
</dbReference>
<dbReference type="AlphaFoldDB" id="D0BNA6"/>
<evidence type="ECO:0000256" key="5">
    <source>
        <dbReference type="ARBA" id="ARBA00022692"/>
    </source>
</evidence>